<evidence type="ECO:0000256" key="2">
    <source>
        <dbReference type="ARBA" id="ARBA00022527"/>
    </source>
</evidence>
<keyword evidence="3" id="KW-0808">Transferase</keyword>
<dbReference type="EMBL" id="JACRIW010000042">
    <property type="protein sequence ID" value="MBI5169107.1"/>
    <property type="molecule type" value="Genomic_DNA"/>
</dbReference>
<evidence type="ECO:0000256" key="3">
    <source>
        <dbReference type="ARBA" id="ARBA00022679"/>
    </source>
</evidence>
<dbReference type="FunFam" id="1.10.510.10:FF:000021">
    <property type="entry name" value="Serine/threonine protein kinase"/>
    <property type="match status" value="1"/>
</dbReference>
<dbReference type="InterPro" id="IPR000719">
    <property type="entry name" value="Prot_kinase_dom"/>
</dbReference>
<evidence type="ECO:0000256" key="8">
    <source>
        <dbReference type="ARBA" id="ARBA00048679"/>
    </source>
</evidence>
<dbReference type="Gene3D" id="2.120.10.30">
    <property type="entry name" value="TolB, C-terminal domain"/>
    <property type="match status" value="2"/>
</dbReference>
<dbReference type="Proteomes" id="UP000696931">
    <property type="component" value="Unassembled WGS sequence"/>
</dbReference>
<dbReference type="FunFam" id="3.30.200.20:FF:000035">
    <property type="entry name" value="Serine/threonine protein kinase Stk1"/>
    <property type="match status" value="1"/>
</dbReference>
<protein>
    <recommendedName>
        <fullName evidence="1">non-specific serine/threonine protein kinase</fullName>
        <ecNumber evidence="1">2.7.11.1</ecNumber>
    </recommendedName>
</protein>
<dbReference type="PROSITE" id="PS50011">
    <property type="entry name" value="PROTEIN_KINASE_DOM"/>
    <property type="match status" value="1"/>
</dbReference>
<dbReference type="PROSITE" id="PS00108">
    <property type="entry name" value="PROTEIN_KINASE_ST"/>
    <property type="match status" value="1"/>
</dbReference>
<evidence type="ECO:0000256" key="9">
    <source>
        <dbReference type="PROSITE-ProRule" id="PRU10141"/>
    </source>
</evidence>
<evidence type="ECO:0000259" key="10">
    <source>
        <dbReference type="PROSITE" id="PS50011"/>
    </source>
</evidence>
<dbReference type="PANTHER" id="PTHR43289">
    <property type="entry name" value="MITOGEN-ACTIVATED PROTEIN KINASE KINASE KINASE 20-RELATED"/>
    <property type="match status" value="1"/>
</dbReference>
<evidence type="ECO:0000256" key="6">
    <source>
        <dbReference type="ARBA" id="ARBA00022840"/>
    </source>
</evidence>
<dbReference type="SUPFAM" id="SSF56112">
    <property type="entry name" value="Protein kinase-like (PK-like)"/>
    <property type="match status" value="1"/>
</dbReference>
<dbReference type="Pfam" id="PF00069">
    <property type="entry name" value="Pkinase"/>
    <property type="match status" value="1"/>
</dbReference>
<evidence type="ECO:0000256" key="7">
    <source>
        <dbReference type="ARBA" id="ARBA00047899"/>
    </source>
</evidence>
<dbReference type="PANTHER" id="PTHR43289:SF6">
    <property type="entry name" value="SERINE_THREONINE-PROTEIN KINASE NEKL-3"/>
    <property type="match status" value="1"/>
</dbReference>
<dbReference type="InterPro" id="IPR008271">
    <property type="entry name" value="Ser/Thr_kinase_AS"/>
</dbReference>
<proteinExistence type="predicted"/>
<evidence type="ECO:0000313" key="12">
    <source>
        <dbReference type="Proteomes" id="UP000696931"/>
    </source>
</evidence>
<dbReference type="EC" id="2.7.11.1" evidence="1"/>
<accession>A0A933W840</accession>
<dbReference type="InterPro" id="IPR011009">
    <property type="entry name" value="Kinase-like_dom_sf"/>
</dbReference>
<dbReference type="Gene3D" id="1.10.510.10">
    <property type="entry name" value="Transferase(Phosphotransferase) domain 1"/>
    <property type="match status" value="1"/>
</dbReference>
<dbReference type="Gene3D" id="3.30.200.20">
    <property type="entry name" value="Phosphorylase Kinase, domain 1"/>
    <property type="match status" value="1"/>
</dbReference>
<dbReference type="GO" id="GO:0005524">
    <property type="term" value="F:ATP binding"/>
    <property type="evidence" value="ECO:0007669"/>
    <property type="project" value="UniProtKB-UniRule"/>
</dbReference>
<feature type="domain" description="Protein kinase" evidence="10">
    <location>
        <begin position="12"/>
        <end position="282"/>
    </location>
</feature>
<gene>
    <name evidence="11" type="ORF">HZA61_06440</name>
</gene>
<feature type="binding site" evidence="9">
    <location>
        <position position="41"/>
    </location>
    <ligand>
        <name>ATP</name>
        <dbReference type="ChEBI" id="CHEBI:30616"/>
    </ligand>
</feature>
<dbReference type="PROSITE" id="PS00107">
    <property type="entry name" value="PROTEIN_KINASE_ATP"/>
    <property type="match status" value="1"/>
</dbReference>
<dbReference type="InterPro" id="IPR011042">
    <property type="entry name" value="6-blade_b-propeller_TolB-like"/>
</dbReference>
<comment type="caution">
    <text evidence="11">The sequence shown here is derived from an EMBL/GenBank/DDBJ whole genome shotgun (WGS) entry which is preliminary data.</text>
</comment>
<evidence type="ECO:0000256" key="4">
    <source>
        <dbReference type="ARBA" id="ARBA00022741"/>
    </source>
</evidence>
<reference evidence="11" key="1">
    <citation type="submission" date="2020-07" db="EMBL/GenBank/DDBJ databases">
        <title>Huge and variable diversity of episymbiotic CPR bacteria and DPANN archaea in groundwater ecosystems.</title>
        <authorList>
            <person name="He C.Y."/>
            <person name="Keren R."/>
            <person name="Whittaker M."/>
            <person name="Farag I.F."/>
            <person name="Doudna J."/>
            <person name="Cate J.H.D."/>
            <person name="Banfield J.F."/>
        </authorList>
    </citation>
    <scope>NUCLEOTIDE SEQUENCE</scope>
    <source>
        <strain evidence="11">NC_groundwater_1813_Pr3_B-0.1um_71_17</strain>
    </source>
</reference>
<comment type="catalytic activity">
    <reaction evidence="8">
        <text>L-seryl-[protein] + ATP = O-phospho-L-seryl-[protein] + ADP + H(+)</text>
        <dbReference type="Rhea" id="RHEA:17989"/>
        <dbReference type="Rhea" id="RHEA-COMP:9863"/>
        <dbReference type="Rhea" id="RHEA-COMP:11604"/>
        <dbReference type="ChEBI" id="CHEBI:15378"/>
        <dbReference type="ChEBI" id="CHEBI:29999"/>
        <dbReference type="ChEBI" id="CHEBI:30616"/>
        <dbReference type="ChEBI" id="CHEBI:83421"/>
        <dbReference type="ChEBI" id="CHEBI:456216"/>
        <dbReference type="EC" id="2.7.11.1"/>
    </reaction>
</comment>
<keyword evidence="5 11" id="KW-0418">Kinase</keyword>
<evidence type="ECO:0000313" key="11">
    <source>
        <dbReference type="EMBL" id="MBI5169107.1"/>
    </source>
</evidence>
<dbReference type="SUPFAM" id="SSF82171">
    <property type="entry name" value="DPP6 N-terminal domain-like"/>
    <property type="match status" value="1"/>
</dbReference>
<evidence type="ECO:0000256" key="1">
    <source>
        <dbReference type="ARBA" id="ARBA00012513"/>
    </source>
</evidence>
<evidence type="ECO:0000256" key="5">
    <source>
        <dbReference type="ARBA" id="ARBA00022777"/>
    </source>
</evidence>
<keyword evidence="4 9" id="KW-0547">Nucleotide-binding</keyword>
<sequence length="830" mass="88782">MRLEPGTRIGPYEIVAPLGQGGMGDVYRARDTRLGREVAIKTLPADVAADPERRARFETEARAVAALSHPNILAIHDLGEEGGVTFTVAELVEGQTLRERLADGPLAPSRAAMLAAQVAQGLAAAHDRGIVHRDLKPENVMVTPEGRAKILDFGLARRDEPMSAGSRSLAPTVAASTQPGTVMGTVGYMAPEQVRGQVVDARADLFALGIVLHEMLAGRAPFLRESAADTMSAILREDPAPLSLCAPETPPALQRIVERCLEKQPVARFRTAADLAFALESLAHGSASGAQAAVESHASSPRFQRLTYRNGHISAARFTPDGASVVFGATWDGRPFEVFTSRIGSADSRGLGLPAGSLLAMSTSGEMALSLGFHHRSWMQPIGTLARASLAGGGVRPLQKDVIAADWSPDGKSMAVIRFRGNDCVLEYPPGKALFHSEGWLNRCRVSPDGTRVAFANHGRTGEGEADLCVVDRDGRVATLQRSIINFSGVVWSPSGDRVWCSGLDPANRHGIWSVGLDGAVHDVLMTATRISLHDLRPDGRALVSMDELRTSISLSDSADSPEVDLAWFDGSTACSFSADGEQLLFAEVAEAENPHYATYLRGVDGSPAVRLGEGIGRAVSVDGEWVIAITHTGRRGAVLYPTGFGETRELEFEGTGTLLWATFAPDGAHLFHVSQRPGESPALYRSTLEGGASELLWDQPMRFERFIGAPVSPDGERLALQGLDGRGFELAWRSGEARAIPGFGVNEIAVSYDTTDGALFVCNDDPLARVLVKLDLATGARTPWRALRLPDPRGVIYVGPPRIAPNGSRLAYTYLRLLNNLYVVEGLGE</sequence>
<dbReference type="InterPro" id="IPR017441">
    <property type="entry name" value="Protein_kinase_ATP_BS"/>
</dbReference>
<dbReference type="SMART" id="SM00220">
    <property type="entry name" value="S_TKc"/>
    <property type="match status" value="1"/>
</dbReference>
<name>A0A933W840_UNCEI</name>
<dbReference type="CDD" id="cd14014">
    <property type="entry name" value="STKc_PknB_like"/>
    <property type="match status" value="1"/>
</dbReference>
<keyword evidence="2" id="KW-0723">Serine/threonine-protein kinase</keyword>
<comment type="catalytic activity">
    <reaction evidence="7">
        <text>L-threonyl-[protein] + ATP = O-phospho-L-threonyl-[protein] + ADP + H(+)</text>
        <dbReference type="Rhea" id="RHEA:46608"/>
        <dbReference type="Rhea" id="RHEA-COMP:11060"/>
        <dbReference type="Rhea" id="RHEA-COMP:11605"/>
        <dbReference type="ChEBI" id="CHEBI:15378"/>
        <dbReference type="ChEBI" id="CHEBI:30013"/>
        <dbReference type="ChEBI" id="CHEBI:30616"/>
        <dbReference type="ChEBI" id="CHEBI:61977"/>
        <dbReference type="ChEBI" id="CHEBI:456216"/>
        <dbReference type="EC" id="2.7.11.1"/>
    </reaction>
</comment>
<keyword evidence="6 9" id="KW-0067">ATP-binding</keyword>
<organism evidence="11 12">
    <name type="scientific">Eiseniibacteriota bacterium</name>
    <dbReference type="NCBI Taxonomy" id="2212470"/>
    <lineage>
        <taxon>Bacteria</taxon>
        <taxon>Candidatus Eiseniibacteriota</taxon>
    </lineage>
</organism>
<dbReference type="AlphaFoldDB" id="A0A933W840"/>
<dbReference type="GO" id="GO:0004674">
    <property type="term" value="F:protein serine/threonine kinase activity"/>
    <property type="evidence" value="ECO:0007669"/>
    <property type="project" value="UniProtKB-KW"/>
</dbReference>